<reference evidence="8 9" key="2">
    <citation type="journal article" date="2016" name="Int. J. Syst. Evol. Microbiol.">
        <title>Flavisolibacter tropicus sp. nov., isolated from tropical soil.</title>
        <authorList>
            <person name="Lee J.J."/>
            <person name="Kang M.S."/>
            <person name="Kim G.S."/>
            <person name="Lee C.S."/>
            <person name="Lim S."/>
            <person name="Lee J."/>
            <person name="Roh S.H."/>
            <person name="Kang H."/>
            <person name="Ha J.M."/>
            <person name="Bae S."/>
            <person name="Jung H.Y."/>
            <person name="Kim M.K."/>
        </authorList>
    </citation>
    <scope>NUCLEOTIDE SEQUENCE [LARGE SCALE GENOMIC DNA]</scope>
    <source>
        <strain evidence="8 9">LCS9</strain>
    </source>
</reference>
<evidence type="ECO:0000256" key="1">
    <source>
        <dbReference type="ARBA" id="ARBA00004651"/>
    </source>
</evidence>
<evidence type="ECO:0000313" key="8">
    <source>
        <dbReference type="EMBL" id="ANE51891.1"/>
    </source>
</evidence>
<dbReference type="OrthoDB" id="346004at2"/>
<dbReference type="InterPro" id="IPR032808">
    <property type="entry name" value="DoxX"/>
</dbReference>
<reference evidence="9" key="1">
    <citation type="submission" date="2015-01" db="EMBL/GenBank/DDBJ databases">
        <title>Flavisolibacter sp./LCS9/ whole genome sequencing.</title>
        <authorList>
            <person name="Kim M.K."/>
            <person name="Srinivasan S."/>
            <person name="Lee J.-J."/>
        </authorList>
    </citation>
    <scope>NUCLEOTIDE SEQUENCE [LARGE SCALE GENOMIC DNA]</scope>
    <source>
        <strain evidence="9">LCS9</strain>
    </source>
</reference>
<dbReference type="Proteomes" id="UP000077177">
    <property type="component" value="Chromosome"/>
</dbReference>
<dbReference type="STRING" id="1492898.SY85_16720"/>
<dbReference type="KEGG" id="fla:SY85_16720"/>
<evidence type="ECO:0000256" key="2">
    <source>
        <dbReference type="ARBA" id="ARBA00006679"/>
    </source>
</evidence>
<keyword evidence="6 7" id="KW-0472">Membrane</keyword>
<feature type="transmembrane region" description="Helical" evidence="7">
    <location>
        <begin position="12"/>
        <end position="30"/>
    </location>
</feature>
<keyword evidence="3" id="KW-1003">Cell membrane</keyword>
<sequence>MKKFLFNTSNTWSPFFLRIILGLVFFAHGAQKLMGWFGGYGFKGTMAYFTDTVCLPWIIGFTVIIIECFGSLALILGLATRVWSLAFIFLNIGIIATVHYQHFFMNWFGNQKIEGYEYFLLAISMALSLVFTGAGRLSLDQKLSLQPAATGSTN</sequence>
<dbReference type="EMBL" id="CP011390">
    <property type="protein sequence ID" value="ANE51891.1"/>
    <property type="molecule type" value="Genomic_DNA"/>
</dbReference>
<evidence type="ECO:0000256" key="3">
    <source>
        <dbReference type="ARBA" id="ARBA00022475"/>
    </source>
</evidence>
<evidence type="ECO:0000256" key="5">
    <source>
        <dbReference type="ARBA" id="ARBA00022989"/>
    </source>
</evidence>
<dbReference type="PANTHER" id="PTHR33452">
    <property type="entry name" value="OXIDOREDUCTASE CATD-RELATED"/>
    <property type="match status" value="1"/>
</dbReference>
<evidence type="ECO:0000256" key="6">
    <source>
        <dbReference type="ARBA" id="ARBA00023136"/>
    </source>
</evidence>
<feature type="transmembrane region" description="Helical" evidence="7">
    <location>
        <begin position="55"/>
        <end position="75"/>
    </location>
</feature>
<keyword evidence="5 7" id="KW-1133">Transmembrane helix</keyword>
<evidence type="ECO:0000313" key="9">
    <source>
        <dbReference type="Proteomes" id="UP000077177"/>
    </source>
</evidence>
<keyword evidence="4 7" id="KW-0812">Transmembrane</keyword>
<dbReference type="PANTHER" id="PTHR33452:SF1">
    <property type="entry name" value="INNER MEMBRANE PROTEIN YPHA-RELATED"/>
    <property type="match status" value="1"/>
</dbReference>
<accession>A0A172TXQ5</accession>
<evidence type="ECO:0000256" key="4">
    <source>
        <dbReference type="ARBA" id="ARBA00022692"/>
    </source>
</evidence>
<protein>
    <submittedName>
        <fullName evidence="8">DoxX</fullName>
    </submittedName>
</protein>
<evidence type="ECO:0000256" key="7">
    <source>
        <dbReference type="SAM" id="Phobius"/>
    </source>
</evidence>
<dbReference type="Pfam" id="PF07681">
    <property type="entry name" value="DoxX"/>
    <property type="match status" value="1"/>
</dbReference>
<name>A0A172TXQ5_9BACT</name>
<proteinExistence type="inferred from homology"/>
<feature type="transmembrane region" description="Helical" evidence="7">
    <location>
        <begin position="115"/>
        <end position="134"/>
    </location>
</feature>
<dbReference type="InterPro" id="IPR051907">
    <property type="entry name" value="DoxX-like_oxidoreductase"/>
</dbReference>
<feature type="transmembrane region" description="Helical" evidence="7">
    <location>
        <begin position="82"/>
        <end position="103"/>
    </location>
</feature>
<organism evidence="8 9">
    <name type="scientific">Flavisolibacter tropicus</name>
    <dbReference type="NCBI Taxonomy" id="1492898"/>
    <lineage>
        <taxon>Bacteria</taxon>
        <taxon>Pseudomonadati</taxon>
        <taxon>Bacteroidota</taxon>
        <taxon>Chitinophagia</taxon>
        <taxon>Chitinophagales</taxon>
        <taxon>Chitinophagaceae</taxon>
        <taxon>Flavisolibacter</taxon>
    </lineage>
</organism>
<gene>
    <name evidence="8" type="ORF">SY85_16720</name>
</gene>
<dbReference type="AlphaFoldDB" id="A0A172TXQ5"/>
<dbReference type="PATRIC" id="fig|1492898.3.peg.3639"/>
<dbReference type="RefSeq" id="WP_066406029.1">
    <property type="nucleotide sequence ID" value="NZ_CP011390.1"/>
</dbReference>
<comment type="subcellular location">
    <subcellularLocation>
        <location evidence="1">Cell membrane</location>
        <topology evidence="1">Multi-pass membrane protein</topology>
    </subcellularLocation>
</comment>
<dbReference type="GO" id="GO:0005886">
    <property type="term" value="C:plasma membrane"/>
    <property type="evidence" value="ECO:0007669"/>
    <property type="project" value="UniProtKB-SubCell"/>
</dbReference>
<keyword evidence="9" id="KW-1185">Reference proteome</keyword>
<comment type="similarity">
    <text evidence="2">Belongs to the DoxX family.</text>
</comment>